<comment type="caution">
    <text evidence="1">The sequence shown here is derived from an EMBL/GenBank/DDBJ whole genome shotgun (WGS) entry which is preliminary data.</text>
</comment>
<dbReference type="InterPro" id="IPR019861">
    <property type="entry name" value="PorP/SprF_Bacteroidetes"/>
</dbReference>
<dbReference type="EMBL" id="WHPF01000002">
    <property type="protein sequence ID" value="NNV54182.1"/>
    <property type="molecule type" value="Genomic_DNA"/>
</dbReference>
<gene>
    <name evidence="1" type="ORF">GD597_01835</name>
</gene>
<organism evidence="1 2">
    <name type="scientific">Limnovirga soli</name>
    <dbReference type="NCBI Taxonomy" id="2656915"/>
    <lineage>
        <taxon>Bacteria</taxon>
        <taxon>Pseudomonadati</taxon>
        <taxon>Bacteroidota</taxon>
        <taxon>Chitinophagia</taxon>
        <taxon>Chitinophagales</taxon>
        <taxon>Chitinophagaceae</taxon>
        <taxon>Limnovirga</taxon>
    </lineage>
</organism>
<dbReference type="Pfam" id="PF11751">
    <property type="entry name" value="PorP_SprF"/>
    <property type="match status" value="1"/>
</dbReference>
<evidence type="ECO:0000313" key="2">
    <source>
        <dbReference type="Proteomes" id="UP000598971"/>
    </source>
</evidence>
<proteinExistence type="predicted"/>
<name>A0A8J8JQ02_9BACT</name>
<dbReference type="NCBIfam" id="TIGR03519">
    <property type="entry name" value="T9SS_PorP_fam"/>
    <property type="match status" value="1"/>
</dbReference>
<dbReference type="Proteomes" id="UP000598971">
    <property type="component" value="Unassembled WGS sequence"/>
</dbReference>
<protein>
    <submittedName>
        <fullName evidence="1">Type IX secretion system membrane protein PorP/SprF</fullName>
    </submittedName>
</protein>
<evidence type="ECO:0000313" key="1">
    <source>
        <dbReference type="EMBL" id="NNV54182.1"/>
    </source>
</evidence>
<keyword evidence="2" id="KW-1185">Reference proteome</keyword>
<accession>A0A8J8JQ02</accession>
<sequence length="353" mass="39223">MCFECFKTFFMKKIFTRLLLLLAGVVSFLWGNTQDLTFSQFYEQPLQRNPALAGVFTGDVRVSSAYRNQWASVTTPFRTTALSIEYKIPVNDYDDVTFGSQMMVDDAGDISLKRTQILPAINFHKSLGGYNNSYLSAAFMGGPVKSAFNAAALSFGDQFQGGEYNATNATAQIIKSAGYSYWDMTAGLCYSAAVGQEGHFYVAASMSHFAKPKIKSVISDDASFIQPKYSFNVGINAPVSYTNRIIAFADYFTQNGNRQILGGLMYGFDVTEYYTDEEPVTFYIGSFVRWNDAIIPVVKLDFQHMSVGVSYDVNYSKLKAVSNSRGGVEITASYKGFLKVRNSTLDQVKCVKF</sequence>
<dbReference type="AlphaFoldDB" id="A0A8J8JQ02"/>
<reference evidence="1" key="1">
    <citation type="submission" date="2019-10" db="EMBL/GenBank/DDBJ databases">
        <title>Draft genome sequence of Panacibacter sp. KCS-6.</title>
        <authorList>
            <person name="Yim K.J."/>
        </authorList>
    </citation>
    <scope>NUCLEOTIDE SEQUENCE</scope>
    <source>
        <strain evidence="1">KCS-6</strain>
    </source>
</reference>